<keyword evidence="1" id="KW-1133">Transmembrane helix</keyword>
<organism evidence="2 3">
    <name type="scientific">candidate division WWE3 bacterium</name>
    <dbReference type="NCBI Taxonomy" id="2053526"/>
    <lineage>
        <taxon>Bacteria</taxon>
        <taxon>Katanobacteria</taxon>
    </lineage>
</organism>
<feature type="transmembrane region" description="Helical" evidence="1">
    <location>
        <begin position="32"/>
        <end position="58"/>
    </location>
</feature>
<sequence>MYYVLVTILGLLIFVLFLKALGSVLKSIFTMLFVVAGISAIVIMVKSLTNPVTVFGVYKVDNLVITKIK</sequence>
<dbReference type="AlphaFoldDB" id="A0A7X9E6T4"/>
<evidence type="ECO:0000313" key="3">
    <source>
        <dbReference type="Proteomes" id="UP000590542"/>
    </source>
</evidence>
<protein>
    <submittedName>
        <fullName evidence="2">Uncharacterized protein</fullName>
    </submittedName>
</protein>
<dbReference type="EMBL" id="JAAZNV010000006">
    <property type="protein sequence ID" value="NMB91377.1"/>
    <property type="molecule type" value="Genomic_DNA"/>
</dbReference>
<accession>A0A7X9E6T4</accession>
<evidence type="ECO:0000313" key="2">
    <source>
        <dbReference type="EMBL" id="NMB91377.1"/>
    </source>
</evidence>
<gene>
    <name evidence="2" type="ORF">GYA37_00855</name>
</gene>
<evidence type="ECO:0000256" key="1">
    <source>
        <dbReference type="SAM" id="Phobius"/>
    </source>
</evidence>
<name>A0A7X9E6T4_UNCKA</name>
<reference evidence="2 3" key="1">
    <citation type="journal article" date="2020" name="Biotechnol. Biofuels">
        <title>New insights from the biogas microbiome by comprehensive genome-resolved metagenomics of nearly 1600 species originating from multiple anaerobic digesters.</title>
        <authorList>
            <person name="Campanaro S."/>
            <person name="Treu L."/>
            <person name="Rodriguez-R L.M."/>
            <person name="Kovalovszki A."/>
            <person name="Ziels R.M."/>
            <person name="Maus I."/>
            <person name="Zhu X."/>
            <person name="Kougias P.G."/>
            <person name="Basile A."/>
            <person name="Luo G."/>
            <person name="Schluter A."/>
            <person name="Konstantinidis K.T."/>
            <person name="Angelidaki I."/>
        </authorList>
    </citation>
    <scope>NUCLEOTIDE SEQUENCE [LARGE SCALE GENOMIC DNA]</scope>
    <source>
        <strain evidence="2">AS27yjCOA_202</strain>
    </source>
</reference>
<keyword evidence="1" id="KW-0472">Membrane</keyword>
<keyword evidence="1" id="KW-0812">Transmembrane</keyword>
<comment type="caution">
    <text evidence="2">The sequence shown here is derived from an EMBL/GenBank/DDBJ whole genome shotgun (WGS) entry which is preliminary data.</text>
</comment>
<proteinExistence type="predicted"/>
<dbReference type="Proteomes" id="UP000590542">
    <property type="component" value="Unassembled WGS sequence"/>
</dbReference>